<proteinExistence type="predicted"/>
<evidence type="ECO:0000313" key="3">
    <source>
        <dbReference type="Proteomes" id="UP000266934"/>
    </source>
</evidence>
<evidence type="ECO:0008006" key="4">
    <source>
        <dbReference type="Google" id="ProtNLM"/>
    </source>
</evidence>
<feature type="region of interest" description="Disordered" evidence="1">
    <location>
        <begin position="1"/>
        <end position="131"/>
    </location>
</feature>
<accession>A0A348G2K6</accession>
<dbReference type="SUPFAM" id="SSF53448">
    <property type="entry name" value="Nucleotide-diphospho-sugar transferases"/>
    <property type="match status" value="1"/>
</dbReference>
<keyword evidence="3" id="KW-1185">Reference proteome</keyword>
<dbReference type="Gene3D" id="3.90.550.10">
    <property type="entry name" value="Spore Coat Polysaccharide Biosynthesis Protein SpsA, Chain A"/>
    <property type="match status" value="1"/>
</dbReference>
<dbReference type="InterPro" id="IPR029044">
    <property type="entry name" value="Nucleotide-diphossugar_trans"/>
</dbReference>
<evidence type="ECO:0000256" key="1">
    <source>
        <dbReference type="SAM" id="MobiDB-lite"/>
    </source>
</evidence>
<dbReference type="Proteomes" id="UP000266934">
    <property type="component" value="Chromosome"/>
</dbReference>
<dbReference type="AlphaFoldDB" id="A0A348G2K6"/>
<dbReference type="PANTHER" id="PTHR43179:SF7">
    <property type="entry name" value="RHAMNOSYLTRANSFERASE WBBL"/>
    <property type="match status" value="1"/>
</dbReference>
<dbReference type="PANTHER" id="PTHR43179">
    <property type="entry name" value="RHAMNOSYLTRANSFERASE WBBL"/>
    <property type="match status" value="1"/>
</dbReference>
<organism evidence="2 3">
    <name type="scientific">Blastochloris tepida</name>
    <dbReference type="NCBI Taxonomy" id="2233851"/>
    <lineage>
        <taxon>Bacteria</taxon>
        <taxon>Pseudomonadati</taxon>
        <taxon>Pseudomonadota</taxon>
        <taxon>Alphaproteobacteria</taxon>
        <taxon>Hyphomicrobiales</taxon>
        <taxon>Blastochloridaceae</taxon>
        <taxon>Blastochloris</taxon>
    </lineage>
</organism>
<sequence length="715" mass="76978">MTGTQSGKTRVLRRTAGKAPAPTAGPKPAGAVRQGGGRQTGQDTGQDMIADAGQHAGQITSRTPPQPAAAAALDAPVRRPPEGRQVSQTVSPQTNSPQTASPSPGGVRRPDETPRSDAPPAPRASAATPPSFLSLSQLPHLIRAPAGDVLDGLMVDYYAYVGDRLVLSGWVVGAGSGRRIDSADDTVRACLFPRPDVETAFPGLAASARGLLAVVRPGEGDTFTLCGRRLRAPRRADGEGDPARMFVDHRARLGFLLEALQGSAVSLAPLVAQLQTAPAAYKRARGFLEHAKGVPGHGGLVVGWTVQVPGVTLALIDQRGRIVPLAEAVRWHRPDIVDAFSSEFGNFTFNAGMLQGWRHGVTLGEEIRLCVLDGDECHVLASRQWEAAPVEPVSFAKWAFEFPTPLDRFFDRLEQHDGAVIDSLVAAKLAARPPRPPEIMVCGPQPESPRCSIIIPLFGRFDFMLNQLLEFSEDDELKADAELIYVVDDPRILSEVRQQAPLLYEANRVPFRIVTAGENRGFSGANNLGISVARAPNLLLLNSDVIPVEPGWLQKMLAVIEGRADVGIVGARLFYPNGAIQHDGMAFVWEPALNAHINKHPGMGLEPPDPRAGATPRLAVTGACLLMSRALYDRVGGLDEGFLIGDFEDSDLCLKVRSAGLSIACVEDVNLIHLERQSLAGIGQDRFRNFVVRYNAWRHERRWGSVLRKMTGARG</sequence>
<feature type="compositionally biased region" description="Polar residues" evidence="1">
    <location>
        <begin position="85"/>
        <end position="102"/>
    </location>
</feature>
<dbReference type="KEGG" id="blag:BLTE_24740"/>
<name>A0A348G2K6_9HYPH</name>
<dbReference type="EMBL" id="AP018907">
    <property type="protein sequence ID" value="BBF93789.1"/>
    <property type="molecule type" value="Genomic_DNA"/>
</dbReference>
<gene>
    <name evidence="2" type="ORF">BLTE_24740</name>
</gene>
<protein>
    <recommendedName>
        <fullName evidence="4">Glycosyltransferase 2-like domain-containing protein</fullName>
    </recommendedName>
</protein>
<dbReference type="Pfam" id="PF13641">
    <property type="entry name" value="Glyco_tranf_2_3"/>
    <property type="match status" value="1"/>
</dbReference>
<feature type="compositionally biased region" description="Low complexity" evidence="1">
    <location>
        <begin position="17"/>
        <end position="31"/>
    </location>
</feature>
<evidence type="ECO:0000313" key="2">
    <source>
        <dbReference type="EMBL" id="BBF93789.1"/>
    </source>
</evidence>
<reference evidence="2 3" key="1">
    <citation type="submission" date="2018-08" db="EMBL/GenBank/DDBJ databases">
        <title>Complete genome sequencing of Blastochloris tepida GI.</title>
        <authorList>
            <person name="Tsukatani Y."/>
            <person name="Mori H."/>
        </authorList>
    </citation>
    <scope>NUCLEOTIDE SEQUENCE [LARGE SCALE GENOMIC DNA]</scope>
    <source>
        <strain evidence="2 3">GI</strain>
    </source>
</reference>